<accession>A0A0H2RLF1</accession>
<feature type="region of interest" description="Disordered" evidence="7">
    <location>
        <begin position="180"/>
        <end position="214"/>
    </location>
</feature>
<dbReference type="InterPro" id="IPR000719">
    <property type="entry name" value="Prot_kinase_dom"/>
</dbReference>
<dbReference type="OrthoDB" id="8693905at2759"/>
<dbReference type="InterPro" id="IPR011009">
    <property type="entry name" value="Kinase-like_dom_sf"/>
</dbReference>
<dbReference type="PROSITE" id="PS00107">
    <property type="entry name" value="PROTEIN_KINASE_ATP"/>
    <property type="match status" value="1"/>
</dbReference>
<dbReference type="FunFam" id="3.30.200.20:FF:000042">
    <property type="entry name" value="Aurora kinase A"/>
    <property type="match status" value="1"/>
</dbReference>
<evidence type="ECO:0000256" key="3">
    <source>
        <dbReference type="ARBA" id="ARBA00022741"/>
    </source>
</evidence>
<feature type="compositionally biased region" description="Gly residues" evidence="7">
    <location>
        <begin position="205"/>
        <end position="214"/>
    </location>
</feature>
<keyword evidence="5 6" id="KW-0067">ATP-binding</keyword>
<feature type="region of interest" description="Disordered" evidence="7">
    <location>
        <begin position="551"/>
        <end position="635"/>
    </location>
</feature>
<organism evidence="9 10">
    <name type="scientific">Schizopora paradoxa</name>
    <dbReference type="NCBI Taxonomy" id="27342"/>
    <lineage>
        <taxon>Eukaryota</taxon>
        <taxon>Fungi</taxon>
        <taxon>Dikarya</taxon>
        <taxon>Basidiomycota</taxon>
        <taxon>Agaricomycotina</taxon>
        <taxon>Agaricomycetes</taxon>
        <taxon>Hymenochaetales</taxon>
        <taxon>Schizoporaceae</taxon>
        <taxon>Schizopora</taxon>
    </lineage>
</organism>
<dbReference type="InterPro" id="IPR008271">
    <property type="entry name" value="Ser/Thr_kinase_AS"/>
</dbReference>
<keyword evidence="2" id="KW-0808">Transferase</keyword>
<keyword evidence="10" id="KW-1185">Reference proteome</keyword>
<name>A0A0H2RLF1_9AGAM</name>
<evidence type="ECO:0000256" key="6">
    <source>
        <dbReference type="PROSITE-ProRule" id="PRU10141"/>
    </source>
</evidence>
<evidence type="ECO:0000256" key="5">
    <source>
        <dbReference type="ARBA" id="ARBA00022840"/>
    </source>
</evidence>
<dbReference type="InParanoid" id="A0A0H2RLF1"/>
<dbReference type="SUPFAM" id="SSF56112">
    <property type="entry name" value="Protein kinase-like (PK-like)"/>
    <property type="match status" value="1"/>
</dbReference>
<evidence type="ECO:0000256" key="7">
    <source>
        <dbReference type="SAM" id="MobiDB-lite"/>
    </source>
</evidence>
<reference evidence="9 10" key="1">
    <citation type="submission" date="2015-04" db="EMBL/GenBank/DDBJ databases">
        <title>Complete genome sequence of Schizopora paradoxa KUC8140, a cosmopolitan wood degrader in East Asia.</title>
        <authorList>
            <consortium name="DOE Joint Genome Institute"/>
            <person name="Min B."/>
            <person name="Park H."/>
            <person name="Jang Y."/>
            <person name="Kim J.-J."/>
            <person name="Kim K.H."/>
            <person name="Pangilinan J."/>
            <person name="Lipzen A."/>
            <person name="Riley R."/>
            <person name="Grigoriev I.V."/>
            <person name="Spatafora J.W."/>
            <person name="Choi I.-G."/>
        </authorList>
    </citation>
    <scope>NUCLEOTIDE SEQUENCE [LARGE SCALE GENOMIC DNA]</scope>
    <source>
        <strain evidence="9 10">KUC8140</strain>
    </source>
</reference>
<gene>
    <name evidence="9" type="ORF">SCHPADRAFT_829054</name>
</gene>
<evidence type="ECO:0000259" key="8">
    <source>
        <dbReference type="PROSITE" id="PS50011"/>
    </source>
</evidence>
<proteinExistence type="predicted"/>
<dbReference type="PROSITE" id="PS00108">
    <property type="entry name" value="PROTEIN_KINASE_ST"/>
    <property type="match status" value="1"/>
</dbReference>
<evidence type="ECO:0000256" key="1">
    <source>
        <dbReference type="ARBA" id="ARBA00022527"/>
    </source>
</evidence>
<evidence type="ECO:0000256" key="4">
    <source>
        <dbReference type="ARBA" id="ARBA00022777"/>
    </source>
</evidence>
<dbReference type="InterPro" id="IPR050538">
    <property type="entry name" value="MAP_kinase_kinase_kinase"/>
</dbReference>
<dbReference type="GO" id="GO:0005524">
    <property type="term" value="F:ATP binding"/>
    <property type="evidence" value="ECO:0007669"/>
    <property type="project" value="UniProtKB-UniRule"/>
</dbReference>
<dbReference type="CDD" id="cd06627">
    <property type="entry name" value="STKc_Cdc7_like"/>
    <property type="match status" value="1"/>
</dbReference>
<dbReference type="InterPro" id="IPR017441">
    <property type="entry name" value="Protein_kinase_ATP_BS"/>
</dbReference>
<dbReference type="GO" id="GO:0004674">
    <property type="term" value="F:protein serine/threonine kinase activity"/>
    <property type="evidence" value="ECO:0007669"/>
    <property type="project" value="UniProtKB-KW"/>
</dbReference>
<protein>
    <submittedName>
        <fullName evidence="9">Kinase-like protein</fullName>
    </submittedName>
</protein>
<keyword evidence="3 6" id="KW-0547">Nucleotide-binding</keyword>
<dbReference type="InterPro" id="IPR001245">
    <property type="entry name" value="Ser-Thr/Tyr_kinase_cat_dom"/>
</dbReference>
<dbReference type="SMART" id="SM00220">
    <property type="entry name" value="S_TKc"/>
    <property type="match status" value="1"/>
</dbReference>
<dbReference type="EMBL" id="KQ085972">
    <property type="protein sequence ID" value="KLO12719.1"/>
    <property type="molecule type" value="Genomic_DNA"/>
</dbReference>
<sequence length="656" mass="70640">MSISPPRKLSLIGQNDSAESLGLGLARRPTHRPRHSLDAIPSGAGGMLLPKERESSPSPLSAGADIGLGISPGRSGGIVVPRRSSSSNRHGMYIPRSDSASPSPSTPIEAGNSERGSSGLGIGAARVPFPRSASGDHSHLISQSALELGAGALSGSPGAGGILQNQQQHRPMMHRGRFQSDIGDSVSARKKKPRPTSLDELGSNAGSGMGVLGGGRTRSRIESMVSLGGASSNFSASDLRSSMDGSAVRKTLLLKEEGKPCTHFSLGNCIGKGQFGSVYRALNLNTGQMVAVKRIRLDGLPEDDVKQLMREVDVVKSLSHPSIVKYEGMTRDSEYLNIVLEFAENGSLGQTLKLFGKLNERLVASYVVKILEGLDYLHRNDVVHCDLKAANILTTKTGNVKLSDFGVSLNLRNVGREVKTDVTGTPNWMAPEVIELKGASRASDIWSLGCTVIELLSGRPPYAELPNGMSVMYHIVDDPMPPIPEEYSDELKDFLIQCFQREPADRPTAETLCEHPWLKKHWGEHKELRPQESIPFLRRVSTDLAKAEGIRFSDFPRSDSQASDRPSPARDEEREVSTSVGNRERSVSPGMLSVGTSMGMPGSPPPKRLSTGTTGPASPSRADDESPTQLPREHSFVKTVFGKGSWLFYSCNDCRH</sequence>
<dbReference type="Pfam" id="PF00069">
    <property type="entry name" value="Pkinase"/>
    <property type="match status" value="1"/>
</dbReference>
<feature type="compositionally biased region" description="Basic and acidic residues" evidence="7">
    <location>
        <begin position="567"/>
        <end position="586"/>
    </location>
</feature>
<feature type="domain" description="Protein kinase" evidence="8">
    <location>
        <begin position="264"/>
        <end position="518"/>
    </location>
</feature>
<feature type="binding site" evidence="6">
    <location>
        <position position="293"/>
    </location>
    <ligand>
        <name>ATP</name>
        <dbReference type="ChEBI" id="CHEBI:30616"/>
    </ligand>
</feature>
<keyword evidence="1" id="KW-0723">Serine/threonine-protein kinase</keyword>
<evidence type="ECO:0000313" key="10">
    <source>
        <dbReference type="Proteomes" id="UP000053477"/>
    </source>
</evidence>
<evidence type="ECO:0000256" key="2">
    <source>
        <dbReference type="ARBA" id="ARBA00022679"/>
    </source>
</evidence>
<dbReference type="PANTHER" id="PTHR48016:SF56">
    <property type="entry name" value="MAPKK KINASE"/>
    <property type="match status" value="1"/>
</dbReference>
<dbReference type="Gene3D" id="1.10.510.10">
    <property type="entry name" value="Transferase(Phosphotransferase) domain 1"/>
    <property type="match status" value="1"/>
</dbReference>
<dbReference type="PRINTS" id="PR00109">
    <property type="entry name" value="TYRKINASE"/>
</dbReference>
<evidence type="ECO:0000313" key="9">
    <source>
        <dbReference type="EMBL" id="KLO12719.1"/>
    </source>
</evidence>
<dbReference type="STRING" id="27342.A0A0H2RLF1"/>
<dbReference type="PROSITE" id="PS50011">
    <property type="entry name" value="PROTEIN_KINASE_DOM"/>
    <property type="match status" value="1"/>
</dbReference>
<dbReference type="PANTHER" id="PTHR48016">
    <property type="entry name" value="MAP KINASE KINASE KINASE SSK2-RELATED-RELATED"/>
    <property type="match status" value="1"/>
</dbReference>
<dbReference type="GO" id="GO:0000165">
    <property type="term" value="P:MAPK cascade"/>
    <property type="evidence" value="ECO:0007669"/>
    <property type="project" value="UniProtKB-ARBA"/>
</dbReference>
<dbReference type="Proteomes" id="UP000053477">
    <property type="component" value="Unassembled WGS sequence"/>
</dbReference>
<feature type="region of interest" description="Disordered" evidence="7">
    <location>
        <begin position="1"/>
        <end position="138"/>
    </location>
</feature>
<keyword evidence="4 9" id="KW-0418">Kinase</keyword>
<dbReference type="AlphaFoldDB" id="A0A0H2RLF1"/>